<dbReference type="EMBL" id="BMHP01000009">
    <property type="protein sequence ID" value="GGD97194.1"/>
    <property type="molecule type" value="Genomic_DNA"/>
</dbReference>
<proteinExistence type="predicted"/>
<evidence type="ECO:0000313" key="1">
    <source>
        <dbReference type="EMBL" id="GGD97194.1"/>
    </source>
</evidence>
<reference evidence="1" key="1">
    <citation type="journal article" date="2014" name="Int. J. Syst. Evol. Microbiol.">
        <title>Complete genome sequence of Corynebacterium casei LMG S-19264T (=DSM 44701T), isolated from a smear-ripened cheese.</title>
        <authorList>
            <consortium name="US DOE Joint Genome Institute (JGI-PGF)"/>
            <person name="Walter F."/>
            <person name="Albersmeier A."/>
            <person name="Kalinowski J."/>
            <person name="Ruckert C."/>
        </authorList>
    </citation>
    <scope>NUCLEOTIDE SEQUENCE</scope>
    <source>
        <strain evidence="1">CGMCC 1.15178</strain>
    </source>
</reference>
<protein>
    <submittedName>
        <fullName evidence="1">Uncharacterized protein</fullName>
    </submittedName>
</protein>
<dbReference type="Proteomes" id="UP000612456">
    <property type="component" value="Unassembled WGS sequence"/>
</dbReference>
<keyword evidence="2" id="KW-1185">Reference proteome</keyword>
<accession>A0A916ZHY0</accession>
<organism evidence="1 2">
    <name type="scientific">Paenibacillus nasutitermitis</name>
    <dbReference type="NCBI Taxonomy" id="1652958"/>
    <lineage>
        <taxon>Bacteria</taxon>
        <taxon>Bacillati</taxon>
        <taxon>Bacillota</taxon>
        <taxon>Bacilli</taxon>
        <taxon>Bacillales</taxon>
        <taxon>Paenibacillaceae</taxon>
        <taxon>Paenibacillus</taxon>
    </lineage>
</organism>
<name>A0A916ZHY0_9BACL</name>
<sequence length="66" mass="7449">MKITIALEHGGIAFDTIDPYSIRIGDSGKFDHLFVPLSLYGYVINLMMTKADRTVDRAKRTYLGQI</sequence>
<evidence type="ECO:0000313" key="2">
    <source>
        <dbReference type="Proteomes" id="UP000612456"/>
    </source>
</evidence>
<gene>
    <name evidence="1" type="ORF">GCM10010911_64930</name>
</gene>
<dbReference type="AlphaFoldDB" id="A0A916ZHY0"/>
<reference evidence="1" key="2">
    <citation type="submission" date="2020-09" db="EMBL/GenBank/DDBJ databases">
        <authorList>
            <person name="Sun Q."/>
            <person name="Zhou Y."/>
        </authorList>
    </citation>
    <scope>NUCLEOTIDE SEQUENCE</scope>
    <source>
        <strain evidence="1">CGMCC 1.15178</strain>
    </source>
</reference>
<comment type="caution">
    <text evidence="1">The sequence shown here is derived from an EMBL/GenBank/DDBJ whole genome shotgun (WGS) entry which is preliminary data.</text>
</comment>